<dbReference type="AlphaFoldDB" id="A0A1B1T8V9"/>
<proteinExistence type="predicted"/>
<keyword evidence="2" id="KW-0472">Membrane</keyword>
<evidence type="ECO:0000259" key="3">
    <source>
        <dbReference type="PROSITE" id="PS50110"/>
    </source>
</evidence>
<name>A0A1B1T8V9_9ARCH</name>
<feature type="domain" description="Response regulatory" evidence="3">
    <location>
        <begin position="34"/>
        <end position="149"/>
    </location>
</feature>
<dbReference type="InterPro" id="IPR001789">
    <property type="entry name" value="Sig_transdc_resp-reg_receiver"/>
</dbReference>
<comment type="caution">
    <text evidence="1">Lacks conserved residue(s) required for the propagation of feature annotation.</text>
</comment>
<evidence type="ECO:0000313" key="4">
    <source>
        <dbReference type="EMBL" id="ANV78711.1"/>
    </source>
</evidence>
<feature type="transmembrane region" description="Helical" evidence="2">
    <location>
        <begin position="206"/>
        <end position="225"/>
    </location>
</feature>
<dbReference type="Pfam" id="PF00072">
    <property type="entry name" value="Response_reg"/>
    <property type="match status" value="1"/>
</dbReference>
<dbReference type="EMBL" id="KP211794">
    <property type="protein sequence ID" value="ANV78711.1"/>
    <property type="molecule type" value="Genomic_DNA"/>
</dbReference>
<reference evidence="4" key="1">
    <citation type="submission" date="2014-11" db="EMBL/GenBank/DDBJ databases">
        <authorList>
            <person name="Zhu J."/>
            <person name="Qi W."/>
            <person name="Song R."/>
        </authorList>
    </citation>
    <scope>NUCLEOTIDE SEQUENCE</scope>
</reference>
<dbReference type="InterPro" id="IPR011006">
    <property type="entry name" value="CheY-like_superfamily"/>
</dbReference>
<organism evidence="4">
    <name type="scientific">uncultured Poseidoniia archaeon</name>
    <dbReference type="NCBI Taxonomy" id="1697135"/>
    <lineage>
        <taxon>Archaea</taxon>
        <taxon>Methanobacteriati</taxon>
        <taxon>Thermoplasmatota</taxon>
        <taxon>Candidatus Poseidoniia</taxon>
        <taxon>environmental samples</taxon>
    </lineage>
</organism>
<keyword evidence="2" id="KW-0812">Transmembrane</keyword>
<reference evidence="4" key="2">
    <citation type="journal article" date="2015" name="ISME J.">
        <title>A new class of marine Euryarchaeota group II from the Mediterranean deep chlorophyll maximum.</title>
        <authorList>
            <person name="Martin-Cuadrado A.B."/>
            <person name="Garcia-Heredia I."/>
            <person name="Molto A.G."/>
            <person name="Lopez-Ubeda R."/>
            <person name="Kimes N."/>
            <person name="Lopez-Garcia P."/>
            <person name="Moreira D."/>
            <person name="Rodriguez-Valera F."/>
        </authorList>
    </citation>
    <scope>NUCLEOTIDE SEQUENCE</scope>
</reference>
<dbReference type="SUPFAM" id="SSF52172">
    <property type="entry name" value="CheY-like"/>
    <property type="match status" value="1"/>
</dbReference>
<accession>A0A1B1T8V9</accession>
<evidence type="ECO:0000256" key="1">
    <source>
        <dbReference type="PROSITE-ProRule" id="PRU00169"/>
    </source>
</evidence>
<dbReference type="GO" id="GO:0000160">
    <property type="term" value="P:phosphorelay signal transduction system"/>
    <property type="evidence" value="ECO:0007669"/>
    <property type="project" value="InterPro"/>
</dbReference>
<dbReference type="Gene3D" id="3.40.50.2300">
    <property type="match status" value="1"/>
</dbReference>
<sequence>MVIGFYIKLIFNTAPFLNKASPVYIIMNSQGQKTALIAISNPITSGRISTIMKEKKWICTKTSDGDETVDYYVKKKPEIVFISLELSTINGHVTALEIREIDPEARIVFVSSKTRISKVEDAAYSAGAVGILTTPLTKAKINEKWDSFFLEIPEAPGLADLDTLYPEIIDKKEDEPPLPLLPPLPSLTQIPSIPDLPQPKKKKRKWIRIILPLLFLSSLTLYFLFDLEYITITTYIP</sequence>
<dbReference type="PROSITE" id="PS50110">
    <property type="entry name" value="RESPONSE_REGULATORY"/>
    <property type="match status" value="1"/>
</dbReference>
<keyword evidence="2" id="KW-1133">Transmembrane helix</keyword>
<evidence type="ECO:0000256" key="2">
    <source>
        <dbReference type="SAM" id="Phobius"/>
    </source>
</evidence>
<protein>
    <recommendedName>
        <fullName evidence="3">Response regulatory domain-containing protein</fullName>
    </recommendedName>
</protein>
<dbReference type="CDD" id="cd00156">
    <property type="entry name" value="REC"/>
    <property type="match status" value="1"/>
</dbReference>